<keyword evidence="2" id="KW-1185">Reference proteome</keyword>
<name>A0A4Y2LAK0_ARAVE</name>
<accession>A0A4Y2LAK0</accession>
<evidence type="ECO:0000313" key="2">
    <source>
        <dbReference type="Proteomes" id="UP000499080"/>
    </source>
</evidence>
<protein>
    <submittedName>
        <fullName evidence="1">Uncharacterized protein</fullName>
    </submittedName>
</protein>
<dbReference type="EMBL" id="BGPR01005587">
    <property type="protein sequence ID" value="GBN11532.1"/>
    <property type="molecule type" value="Genomic_DNA"/>
</dbReference>
<proteinExistence type="predicted"/>
<dbReference type="AlphaFoldDB" id="A0A4Y2LAK0"/>
<evidence type="ECO:0000313" key="1">
    <source>
        <dbReference type="EMBL" id="GBN11532.1"/>
    </source>
</evidence>
<gene>
    <name evidence="1" type="ORF">AVEN_237839_1</name>
</gene>
<sequence length="92" mass="10507">MVAPSWWGSGRSVVAGHVSLVTYLHRFGLRSHDECVCGYTCDPNHYATDCPVIKPFHFTKTSAENLSTWCENIVQRKRSLARLMDIMKILHE</sequence>
<reference evidence="1 2" key="1">
    <citation type="journal article" date="2019" name="Sci. Rep.">
        <title>Orb-weaving spider Araneus ventricosus genome elucidates the spidroin gene catalogue.</title>
        <authorList>
            <person name="Kono N."/>
            <person name="Nakamura H."/>
            <person name="Ohtoshi R."/>
            <person name="Moran D.A.P."/>
            <person name="Shinohara A."/>
            <person name="Yoshida Y."/>
            <person name="Fujiwara M."/>
            <person name="Mori M."/>
            <person name="Tomita M."/>
            <person name="Arakawa K."/>
        </authorList>
    </citation>
    <scope>NUCLEOTIDE SEQUENCE [LARGE SCALE GENOMIC DNA]</scope>
</reference>
<organism evidence="1 2">
    <name type="scientific">Araneus ventricosus</name>
    <name type="common">Orbweaver spider</name>
    <name type="synonym">Epeira ventricosa</name>
    <dbReference type="NCBI Taxonomy" id="182803"/>
    <lineage>
        <taxon>Eukaryota</taxon>
        <taxon>Metazoa</taxon>
        <taxon>Ecdysozoa</taxon>
        <taxon>Arthropoda</taxon>
        <taxon>Chelicerata</taxon>
        <taxon>Arachnida</taxon>
        <taxon>Araneae</taxon>
        <taxon>Araneomorphae</taxon>
        <taxon>Entelegynae</taxon>
        <taxon>Araneoidea</taxon>
        <taxon>Araneidae</taxon>
        <taxon>Araneus</taxon>
    </lineage>
</organism>
<dbReference type="Proteomes" id="UP000499080">
    <property type="component" value="Unassembled WGS sequence"/>
</dbReference>
<comment type="caution">
    <text evidence="1">The sequence shown here is derived from an EMBL/GenBank/DDBJ whole genome shotgun (WGS) entry which is preliminary data.</text>
</comment>